<dbReference type="Gene3D" id="1.10.510.10">
    <property type="entry name" value="Transferase(Phosphotransferase) domain 1"/>
    <property type="match status" value="1"/>
</dbReference>
<comment type="caution">
    <text evidence="4">The sequence shown here is derived from an EMBL/GenBank/DDBJ whole genome shotgun (WGS) entry which is preliminary data.</text>
</comment>
<dbReference type="Gene3D" id="1.25.40.10">
    <property type="entry name" value="Tetratricopeptide repeat domain"/>
    <property type="match status" value="4"/>
</dbReference>
<dbReference type="InterPro" id="IPR050767">
    <property type="entry name" value="Sel1_AlgK"/>
</dbReference>
<feature type="domain" description="Protein kinase" evidence="3">
    <location>
        <begin position="251"/>
        <end position="499"/>
    </location>
</feature>
<reference evidence="4 5" key="1">
    <citation type="submission" date="2024-04" db="EMBL/GenBank/DDBJ databases">
        <title>Tritrichomonas musculus Genome.</title>
        <authorList>
            <person name="Alves-Ferreira E."/>
            <person name="Grigg M."/>
            <person name="Lorenzi H."/>
            <person name="Galac M."/>
        </authorList>
    </citation>
    <scope>NUCLEOTIDE SEQUENCE [LARGE SCALE GENOMIC DNA]</scope>
    <source>
        <strain evidence="4 5">EAF2021</strain>
    </source>
</reference>
<protein>
    <submittedName>
        <fullName evidence="4">Interleukin-1 receptor-associated kinase 4</fullName>
    </submittedName>
</protein>
<proteinExistence type="inferred from homology"/>
<dbReference type="SMART" id="SM00671">
    <property type="entry name" value="SEL1"/>
    <property type="match status" value="16"/>
</dbReference>
<keyword evidence="4" id="KW-0418">Kinase</keyword>
<accession>A0ABR2L2X6</accession>
<dbReference type="EMBL" id="JAPFFF010000002">
    <property type="protein sequence ID" value="KAK8897673.1"/>
    <property type="molecule type" value="Genomic_DNA"/>
</dbReference>
<dbReference type="PROSITE" id="PS50011">
    <property type="entry name" value="PROTEIN_KINASE_DOM"/>
    <property type="match status" value="1"/>
</dbReference>
<dbReference type="Pfam" id="PF00069">
    <property type="entry name" value="Pkinase"/>
    <property type="match status" value="1"/>
</dbReference>
<comment type="similarity">
    <text evidence="1">Belongs to the sel-1 family.</text>
</comment>
<keyword evidence="4" id="KW-0808">Transferase</keyword>
<dbReference type="InterPro" id="IPR019734">
    <property type="entry name" value="TPR_rpt"/>
</dbReference>
<gene>
    <name evidence="4" type="ORF">M9Y10_015636</name>
</gene>
<evidence type="ECO:0000256" key="1">
    <source>
        <dbReference type="ARBA" id="ARBA00038101"/>
    </source>
</evidence>
<dbReference type="Pfam" id="PF08238">
    <property type="entry name" value="Sel1"/>
    <property type="match status" value="14"/>
</dbReference>
<evidence type="ECO:0000256" key="2">
    <source>
        <dbReference type="PROSITE-ProRule" id="PRU00339"/>
    </source>
</evidence>
<keyword evidence="2" id="KW-0802">TPR repeat</keyword>
<organism evidence="4 5">
    <name type="scientific">Tritrichomonas musculus</name>
    <dbReference type="NCBI Taxonomy" id="1915356"/>
    <lineage>
        <taxon>Eukaryota</taxon>
        <taxon>Metamonada</taxon>
        <taxon>Parabasalia</taxon>
        <taxon>Tritrichomonadida</taxon>
        <taxon>Tritrichomonadidae</taxon>
        <taxon>Tritrichomonas</taxon>
    </lineage>
</organism>
<dbReference type="InterPro" id="IPR000719">
    <property type="entry name" value="Prot_kinase_dom"/>
</dbReference>
<feature type="repeat" description="TPR" evidence="2">
    <location>
        <begin position="627"/>
        <end position="660"/>
    </location>
</feature>
<dbReference type="GO" id="GO:0016301">
    <property type="term" value="F:kinase activity"/>
    <property type="evidence" value="ECO:0007669"/>
    <property type="project" value="UniProtKB-KW"/>
</dbReference>
<evidence type="ECO:0000259" key="3">
    <source>
        <dbReference type="PROSITE" id="PS50011"/>
    </source>
</evidence>
<dbReference type="InterPro" id="IPR006597">
    <property type="entry name" value="Sel1-like"/>
</dbReference>
<dbReference type="SUPFAM" id="SSF56112">
    <property type="entry name" value="Protein kinase-like (PK-like)"/>
    <property type="match status" value="1"/>
</dbReference>
<evidence type="ECO:0000313" key="4">
    <source>
        <dbReference type="EMBL" id="KAK8897673.1"/>
    </source>
</evidence>
<sequence length="1769" mass="210138">MSKISFLKIPQTYECMLSSIRNESILNLYSKFNYLYFLCNDQSETSNDYDENRSNIEDFLFSHLKNPKFLIYHYQLPNKKNFFKLHSNLELCSELINVIICTEGECLIIERINRQMIRKIFQKLKEGQISILNVTTIIENDNETTEENEAKEEINIFCSNFLYEIKKNEFVRYTLPSIAGYIIRRFFYPSYFYRDQTFFMNQYINPADKKQITKIINTKYDNLTSFIDDLSKSVNFQYDEKRYQEFKEKDFIFLRILHNNQNAQYRLGIHCKSFHIFMIKIIYPDAKINHEIDFCKNYHHHCFVPFYGFIKEKEQIIGVVYEYMSNGTLSSYITSNKCQYSELYSLLTICRIFRGIEYLQSQKLIHRDLKPSNILIDHNFLPYISDFETIRHPCCENENSSFFTNDIGSLLYTSPEQYQGECTSYPTDIFSFGQIIYFLYEKKNPNNNSSTNNIQFLPLSSASNNIRNLYYSCVKDDPNKRPSVSSINKILNDEFDSFYYFENILLKNETVIVDNSTIIDFIVERCIFLPKKSFFHISNVFYFSDLLHLVNEKNYSSLFLNLGHFYYFGFYKQDYYKARYYYKKAGEQNNSFALLQLGNIFYFGKGIKQNYRRAKEYYEQSAYKNNSIALFNLGNYYYNIKYYELAIKYYQLSADLNNPFAFLQLGNIYFLGQIINTDWAKAKKLYESYYKIRFHLPQNFEGKLEGKNKNFYLRILNNLSDNDNILYRDEFYYLNFEISMDQFINIDISPENIISNYNQVKRYDALLKLNKKDIFNPISLLGDLYHNCERILPCIKIAIKFFKISSKLDNSEASLRLGDIYSNGVDIKPNYKKAKKYYELSAKLNNPEALLKLGDIYYNGQGVVKNIQKAKKFYELSAKQNNPDAFTSLGNIYCFGLGVEKNYLRAKILYEESILINEIKSFKTSPLSPKSIEILSSLEKTSDVREFSEYGSLNEDFKKAKKIHELFDNQNNSDYFYQKSINISLAEINKLNSLLRNTKEIDKLPIICERMKQSISKVIKNNELYTKVKKAKAFLKLGYFFLNGKFSNEYPGVKSIQSLKYSIIAATICCYEYQIGLASILFECSVPRDMTSKYCNDLYKKPKNNHNKINDYNEIYKEQKSLLNDLVFGENIQIYNKEFKEQCPNKDAYSFLGHLFYFGNGVEQNYSTAYKYYKLSLEKNDNYEAYNFIANLYYFGDGVERNTLKAKRTYERLLESNNSNTFYYLGNLYYDGYDIPKDYLRARKYYESSADQNNSNGFLGLGNIYYNGFDVEKDYQKAKYYYERSAKSNNTLGLFNIGYLYYQGHGVEKDYLRAKKYFELSSQQNNPEAFLYLGDMYFNGEGVKRDYYMAYQYYKLASNLNHPEACFKLGCMFSTGDVFKIENDKAIQYFLKCQKIHFYKFAFYNLNEDSFTFLTKYNNYYNCVSKNDIGLIYITQYEDIEKAEAYIKEATFGEYQFAQNNYGLLHQFYLNNVEYAQHNYEKSSSNNFALAEYNIGYLKEKEGKKEESIYYYIKASEHEKEKLIFKNCCHYDKRLEISKTFIICFTNLKLFQYYFELSNFEESKKYFVRSFSNLILNGPNMTHKFHFIFNTNETESNFSYLRFFIFNYPLFNFTRQIKNNFGIKKQISGHNPNNKYNQNIILKTIFNDPKSRNLKIPKNKLNFEELVINETIQIENDIFISDDIIFNSPDELFDYIFKFPKFKELFIKEINEIIQNMKEILLVPPYSILFGRINIENDHNKREENNKFSGKDINELFYEGLSLEDNLIN</sequence>
<dbReference type="SMART" id="SM00028">
    <property type="entry name" value="TPR"/>
    <property type="match status" value="6"/>
</dbReference>
<evidence type="ECO:0000313" key="5">
    <source>
        <dbReference type="Proteomes" id="UP001470230"/>
    </source>
</evidence>
<keyword evidence="4" id="KW-0675">Receptor</keyword>
<name>A0ABR2L2X6_9EUKA</name>
<dbReference type="InterPro" id="IPR008271">
    <property type="entry name" value="Ser/Thr_kinase_AS"/>
</dbReference>
<dbReference type="PROSITE" id="PS00108">
    <property type="entry name" value="PROTEIN_KINASE_ST"/>
    <property type="match status" value="1"/>
</dbReference>
<dbReference type="SUPFAM" id="SSF81901">
    <property type="entry name" value="HCP-like"/>
    <property type="match status" value="5"/>
</dbReference>
<dbReference type="PROSITE" id="PS50005">
    <property type="entry name" value="TPR"/>
    <property type="match status" value="1"/>
</dbReference>
<dbReference type="PANTHER" id="PTHR11102">
    <property type="entry name" value="SEL-1-LIKE PROTEIN"/>
    <property type="match status" value="1"/>
</dbReference>
<dbReference type="InterPro" id="IPR011009">
    <property type="entry name" value="Kinase-like_dom_sf"/>
</dbReference>
<dbReference type="PANTHER" id="PTHR11102:SF147">
    <property type="entry name" value="SEL1L ADAPTOR SUBUNIT OF ERAD E3 UBIQUITIN LIGASE"/>
    <property type="match status" value="1"/>
</dbReference>
<dbReference type="SMART" id="SM00220">
    <property type="entry name" value="S_TKc"/>
    <property type="match status" value="1"/>
</dbReference>
<dbReference type="InterPro" id="IPR011990">
    <property type="entry name" value="TPR-like_helical_dom_sf"/>
</dbReference>
<keyword evidence="5" id="KW-1185">Reference proteome</keyword>
<dbReference type="Proteomes" id="UP001470230">
    <property type="component" value="Unassembled WGS sequence"/>
</dbReference>